<sequence>MHEVLKDKSPEALLLVKQKKVHIFAVQSQALADTIRFPHFFAVLNVCKKSVRLVIFVYIYCKFKHYWNKKPYNGIEEAQIYRVYKTMGGMAMKAKQALLLKVGASLLTIMLLGACNNEEDQPDNGTNQTEETDENTEQSEDNQ</sequence>
<evidence type="ECO:0000313" key="3">
    <source>
        <dbReference type="Proteomes" id="UP001213979"/>
    </source>
</evidence>
<feature type="compositionally biased region" description="Acidic residues" evidence="1">
    <location>
        <begin position="130"/>
        <end position="143"/>
    </location>
</feature>
<evidence type="ECO:0008006" key="4">
    <source>
        <dbReference type="Google" id="ProtNLM"/>
    </source>
</evidence>
<name>A0ABT5W2W3_9BACL</name>
<feature type="region of interest" description="Disordered" evidence="1">
    <location>
        <begin position="118"/>
        <end position="143"/>
    </location>
</feature>
<protein>
    <recommendedName>
        <fullName evidence="4">Lipoprotein</fullName>
    </recommendedName>
</protein>
<dbReference type="Proteomes" id="UP001213979">
    <property type="component" value="Unassembled WGS sequence"/>
</dbReference>
<keyword evidence="3" id="KW-1185">Reference proteome</keyword>
<reference evidence="2 3" key="1">
    <citation type="submission" date="2023-01" db="EMBL/GenBank/DDBJ databases">
        <title>Genome-based reclassification of Anoxybacillus geothermalis as a later heterotypic synonym of Anoxybacillus rupiensis.</title>
        <authorList>
            <person name="Inan Bektas K."/>
            <person name="Canakci S."/>
            <person name="Belduz A.A."/>
            <person name="Guler H.H."/>
        </authorList>
    </citation>
    <scope>NUCLEOTIDE SEQUENCE [LARGE SCALE GENOMIC DNA]</scope>
    <source>
        <strain evidence="2 3">DSM 17127</strain>
    </source>
</reference>
<gene>
    <name evidence="2" type="ORF">PNH38_07115</name>
</gene>
<organism evidence="2 3">
    <name type="scientific">Anoxybacteroides rupiense</name>
    <dbReference type="NCBI Taxonomy" id="311460"/>
    <lineage>
        <taxon>Bacteria</taxon>
        <taxon>Bacillati</taxon>
        <taxon>Bacillota</taxon>
        <taxon>Bacilli</taxon>
        <taxon>Bacillales</taxon>
        <taxon>Anoxybacillaceae</taxon>
        <taxon>Anoxybacteroides</taxon>
    </lineage>
</organism>
<evidence type="ECO:0000313" key="2">
    <source>
        <dbReference type="EMBL" id="MDE8563657.1"/>
    </source>
</evidence>
<accession>A0ABT5W2W3</accession>
<comment type="caution">
    <text evidence="2">The sequence shown here is derived from an EMBL/GenBank/DDBJ whole genome shotgun (WGS) entry which is preliminary data.</text>
</comment>
<proteinExistence type="predicted"/>
<dbReference type="EMBL" id="JAQOTG010000004">
    <property type="protein sequence ID" value="MDE8563657.1"/>
    <property type="molecule type" value="Genomic_DNA"/>
</dbReference>
<evidence type="ECO:0000256" key="1">
    <source>
        <dbReference type="SAM" id="MobiDB-lite"/>
    </source>
</evidence>